<evidence type="ECO:0000313" key="8">
    <source>
        <dbReference type="Proteomes" id="UP000008553"/>
    </source>
</evidence>
<evidence type="ECO:0000259" key="6">
    <source>
        <dbReference type="PROSITE" id="PS51198"/>
    </source>
</evidence>
<dbReference type="Gene3D" id="3.40.50.300">
    <property type="entry name" value="P-loop containing nucleotide triphosphate hydrolases"/>
    <property type="match status" value="1"/>
</dbReference>
<dbReference type="GO" id="GO:0003677">
    <property type="term" value="F:DNA binding"/>
    <property type="evidence" value="ECO:0007669"/>
    <property type="project" value="InterPro"/>
</dbReference>
<dbReference type="PROSITE" id="PS51198">
    <property type="entry name" value="UVRD_HELICASE_ATP_BIND"/>
    <property type="match status" value="1"/>
</dbReference>
<dbReference type="GO" id="GO:0016787">
    <property type="term" value="F:hydrolase activity"/>
    <property type="evidence" value="ECO:0007669"/>
    <property type="project" value="UniProtKB-UniRule"/>
</dbReference>
<accession>Q7RN27</accession>
<feature type="domain" description="UvrD-like helicase ATP-binding" evidence="6">
    <location>
        <begin position="36"/>
        <end position="215"/>
    </location>
</feature>
<comment type="caution">
    <text evidence="7">The sequence shown here is derived from an EMBL/GenBank/DDBJ whole genome shotgun (WGS) entry which is preliminary data.</text>
</comment>
<dbReference type="AlphaFoldDB" id="Q7RN27"/>
<dbReference type="InParanoid" id="Q7RN27"/>
<dbReference type="GO" id="GO:0043138">
    <property type="term" value="F:3'-5' DNA helicase activity"/>
    <property type="evidence" value="ECO:0007669"/>
    <property type="project" value="TreeGrafter"/>
</dbReference>
<dbReference type="InterPro" id="IPR014016">
    <property type="entry name" value="UvrD-like_ATP-bd"/>
</dbReference>
<dbReference type="GO" id="GO:0005634">
    <property type="term" value="C:nucleus"/>
    <property type="evidence" value="ECO:0007669"/>
    <property type="project" value="TreeGrafter"/>
</dbReference>
<keyword evidence="3 5" id="KW-0347">Helicase</keyword>
<name>Q7RN27_PLAYO</name>
<evidence type="ECO:0000256" key="2">
    <source>
        <dbReference type="ARBA" id="ARBA00022801"/>
    </source>
</evidence>
<dbReference type="EMBL" id="AABL01000547">
    <property type="protein sequence ID" value="EAA21404.1"/>
    <property type="molecule type" value="Genomic_DNA"/>
</dbReference>
<feature type="binding site" evidence="5">
    <location>
        <begin position="57"/>
        <end position="64"/>
    </location>
    <ligand>
        <name>ATP</name>
        <dbReference type="ChEBI" id="CHEBI:30616"/>
    </ligand>
</feature>
<keyword evidence="8" id="KW-1185">Reference proteome</keyword>
<evidence type="ECO:0000256" key="1">
    <source>
        <dbReference type="ARBA" id="ARBA00022741"/>
    </source>
</evidence>
<reference evidence="7 8" key="1">
    <citation type="journal article" date="2002" name="Nature">
        <title>Genome sequence and comparative analysis of the model rodent malaria parasite Plasmodium yoelii yoelii.</title>
        <authorList>
            <person name="Carlton J.M."/>
            <person name="Angiuoli S.V."/>
            <person name="Suh B.B."/>
            <person name="Kooij T.W."/>
            <person name="Pertea M."/>
            <person name="Silva J.C."/>
            <person name="Ermolaeva M.D."/>
            <person name="Allen J.E."/>
            <person name="Selengut J.D."/>
            <person name="Koo H.L."/>
            <person name="Peterson J.D."/>
            <person name="Pop M."/>
            <person name="Kosack D.S."/>
            <person name="Shumway M.F."/>
            <person name="Bidwell S.L."/>
            <person name="Shallom S.J."/>
            <person name="van Aken S.E."/>
            <person name="Riedmuller S.B."/>
            <person name="Feldblyum T.V."/>
            <person name="Cho J.K."/>
            <person name="Quackenbush J."/>
            <person name="Sedegah M."/>
            <person name="Shoaibi A."/>
            <person name="Cummings L.M."/>
            <person name="Florens L."/>
            <person name="Yates J.R."/>
            <person name="Raine J.D."/>
            <person name="Sinden R.E."/>
            <person name="Harris M.A."/>
            <person name="Cunningham D.A."/>
            <person name="Preiser P.R."/>
            <person name="Bergman L.W."/>
            <person name="Vaidya A.B."/>
            <person name="van Lin L.H."/>
            <person name="Janse C.J."/>
            <person name="Waters A.P."/>
            <person name="Smith H.O."/>
            <person name="White O.R."/>
            <person name="Salzberg S.L."/>
            <person name="Venter J.C."/>
            <person name="Fraser C.M."/>
            <person name="Hoffman S.L."/>
            <person name="Gardner M.J."/>
            <person name="Carucci D.J."/>
        </authorList>
    </citation>
    <scope>NUCLEOTIDE SEQUENCE [LARGE SCALE GENOMIC DNA]</scope>
    <source>
        <strain evidence="7 8">17XNL</strain>
    </source>
</reference>
<proteinExistence type="predicted"/>
<dbReference type="GO" id="GO:0000725">
    <property type="term" value="P:recombinational repair"/>
    <property type="evidence" value="ECO:0007669"/>
    <property type="project" value="TreeGrafter"/>
</dbReference>
<dbReference type="PANTHER" id="PTHR11070:SF2">
    <property type="entry name" value="ATP-DEPENDENT DNA HELICASE SRS2"/>
    <property type="match status" value="1"/>
</dbReference>
<dbReference type="PaxDb" id="73239-Q7RN27"/>
<gene>
    <name evidence="7" type="ORF">PY01998</name>
</gene>
<evidence type="ECO:0000313" key="7">
    <source>
        <dbReference type="EMBL" id="EAA21404.1"/>
    </source>
</evidence>
<dbReference type="GO" id="GO:0005524">
    <property type="term" value="F:ATP binding"/>
    <property type="evidence" value="ECO:0007669"/>
    <property type="project" value="UniProtKB-UniRule"/>
</dbReference>
<dbReference type="InterPro" id="IPR027417">
    <property type="entry name" value="P-loop_NTPase"/>
</dbReference>
<keyword evidence="4 5" id="KW-0067">ATP-binding</keyword>
<sequence length="215" mass="24731">MALEEESDSYNDSINVDEDNTNKINDDIINHILFRNLSEEQIKIVQVPLEYNLCIIACPGSGKTSTLTARIIKSIIERKKSIVCITFTNYSAKDLKEKIIKKINCLIDLCTGKEIQNKLFNRNKNIGGNKIRNKKYDINKTMYKNKFKVLDTTIFIGTIHSFCRYILLKYKGEFKILTELINSNVIKMAFNNFCIQRCTTILQSMGVINAQMIPL</sequence>
<evidence type="ECO:0000256" key="4">
    <source>
        <dbReference type="ARBA" id="ARBA00022840"/>
    </source>
</evidence>
<protein>
    <recommendedName>
        <fullName evidence="6">UvrD-like helicase ATP-binding domain-containing protein</fullName>
    </recommendedName>
</protein>
<dbReference type="SUPFAM" id="SSF52540">
    <property type="entry name" value="P-loop containing nucleoside triphosphate hydrolases"/>
    <property type="match status" value="1"/>
</dbReference>
<organism evidence="7 8">
    <name type="scientific">Plasmodium yoelii yoelii</name>
    <dbReference type="NCBI Taxonomy" id="73239"/>
    <lineage>
        <taxon>Eukaryota</taxon>
        <taxon>Sar</taxon>
        <taxon>Alveolata</taxon>
        <taxon>Apicomplexa</taxon>
        <taxon>Aconoidasida</taxon>
        <taxon>Haemosporida</taxon>
        <taxon>Plasmodiidae</taxon>
        <taxon>Plasmodium</taxon>
        <taxon>Plasmodium (Vinckeia)</taxon>
    </lineage>
</organism>
<evidence type="ECO:0000256" key="3">
    <source>
        <dbReference type="ARBA" id="ARBA00022806"/>
    </source>
</evidence>
<dbReference type="PANTHER" id="PTHR11070">
    <property type="entry name" value="UVRD / RECB / PCRA DNA HELICASE FAMILY MEMBER"/>
    <property type="match status" value="1"/>
</dbReference>
<dbReference type="Pfam" id="PF00580">
    <property type="entry name" value="UvrD-helicase"/>
    <property type="match status" value="1"/>
</dbReference>
<dbReference type="Proteomes" id="UP000008553">
    <property type="component" value="Unassembled WGS sequence"/>
</dbReference>
<dbReference type="InterPro" id="IPR000212">
    <property type="entry name" value="DNA_helicase_UvrD/REP"/>
</dbReference>
<evidence type="ECO:0000256" key="5">
    <source>
        <dbReference type="PROSITE-ProRule" id="PRU00560"/>
    </source>
</evidence>
<keyword evidence="2 5" id="KW-0378">Hydrolase</keyword>
<dbReference type="STRING" id="73239.Q7RN27"/>
<keyword evidence="1 5" id="KW-0547">Nucleotide-binding</keyword>